<evidence type="ECO:0000259" key="2">
    <source>
        <dbReference type="Pfam" id="PF03781"/>
    </source>
</evidence>
<evidence type="ECO:0000256" key="1">
    <source>
        <dbReference type="SAM" id="SignalP"/>
    </source>
</evidence>
<name>A0ABU1YL73_ROSSA</name>
<dbReference type="InterPro" id="IPR042095">
    <property type="entry name" value="SUMF_sf"/>
</dbReference>
<dbReference type="Gene3D" id="3.90.1580.10">
    <property type="entry name" value="paralog of FGE (formylglycine-generating enzyme)"/>
    <property type="match status" value="1"/>
</dbReference>
<dbReference type="RefSeq" id="WP_310264499.1">
    <property type="nucleotide sequence ID" value="NZ_JAVDXU010000001.1"/>
</dbReference>
<dbReference type="InterPro" id="IPR005532">
    <property type="entry name" value="SUMF_dom"/>
</dbReference>
<protein>
    <submittedName>
        <fullName evidence="3">Formylglycine-generating enzyme required for sulfatase activity</fullName>
    </submittedName>
</protein>
<feature type="domain" description="Sulfatase-modifying factor enzyme-like" evidence="2">
    <location>
        <begin position="29"/>
        <end position="246"/>
    </location>
</feature>
<reference evidence="3 4" key="1">
    <citation type="submission" date="2023-07" db="EMBL/GenBank/DDBJ databases">
        <title>Sorghum-associated microbial communities from plants grown in Nebraska, USA.</title>
        <authorList>
            <person name="Schachtman D."/>
        </authorList>
    </citation>
    <scope>NUCLEOTIDE SEQUENCE [LARGE SCALE GENOMIC DNA]</scope>
    <source>
        <strain evidence="3 4">BE314</strain>
    </source>
</reference>
<dbReference type="InterPro" id="IPR016187">
    <property type="entry name" value="CTDL_fold"/>
</dbReference>
<accession>A0ABU1YL73</accession>
<dbReference type="PANTHER" id="PTHR23150:SF19">
    <property type="entry name" value="FORMYLGLYCINE-GENERATING ENZYME"/>
    <property type="match status" value="1"/>
</dbReference>
<keyword evidence="4" id="KW-1185">Reference proteome</keyword>
<evidence type="ECO:0000313" key="3">
    <source>
        <dbReference type="EMBL" id="MDR7269602.1"/>
    </source>
</evidence>
<feature type="signal peptide" evidence="1">
    <location>
        <begin position="1"/>
        <end position="21"/>
    </location>
</feature>
<dbReference type="InterPro" id="IPR051043">
    <property type="entry name" value="Sulfatase_Mod_Factor_Kinase"/>
</dbReference>
<organism evidence="3 4">
    <name type="scientific">Roseateles saccharophilus</name>
    <name type="common">Pseudomonas saccharophila</name>
    <dbReference type="NCBI Taxonomy" id="304"/>
    <lineage>
        <taxon>Bacteria</taxon>
        <taxon>Pseudomonadati</taxon>
        <taxon>Pseudomonadota</taxon>
        <taxon>Betaproteobacteria</taxon>
        <taxon>Burkholderiales</taxon>
        <taxon>Sphaerotilaceae</taxon>
        <taxon>Roseateles</taxon>
    </lineage>
</organism>
<evidence type="ECO:0000313" key="4">
    <source>
        <dbReference type="Proteomes" id="UP001180453"/>
    </source>
</evidence>
<comment type="caution">
    <text evidence="3">The sequence shown here is derived from an EMBL/GenBank/DDBJ whole genome shotgun (WGS) entry which is preliminary data.</text>
</comment>
<dbReference type="Pfam" id="PF03781">
    <property type="entry name" value="FGE-sulfatase"/>
    <property type="match status" value="1"/>
</dbReference>
<dbReference type="EMBL" id="JAVDXU010000001">
    <property type="protein sequence ID" value="MDR7269602.1"/>
    <property type="molecule type" value="Genomic_DNA"/>
</dbReference>
<dbReference type="PANTHER" id="PTHR23150">
    <property type="entry name" value="SULFATASE MODIFYING FACTOR 1, 2"/>
    <property type="match status" value="1"/>
</dbReference>
<keyword evidence="1" id="KW-0732">Signal</keyword>
<sequence length="249" mass="27462">MKAWFWMAALPAALVMSSAHAAEALPAFEMVSVPAGCFDMGSPVHEKHERPVHKVCLKTFEIGKVEVTQAQWRAVMGTGPSQYNCGDDCPVERVSWNQVQEFIQKLNAQGRGGYRLPSEAEWEYACRSGGKEETWPGTSSADEVEGIAWYGKDAAGHQTHPVGTKKPNGLGIHDMAGNVWEWVQDKFVTPYPTEPGNNPVIEAGGEDKRVTRGGSFHGKVNYVRCGLRNRYKADLTDGRIGFRLARDNP</sequence>
<gene>
    <name evidence="3" type="ORF">J2X20_002231</name>
</gene>
<dbReference type="SUPFAM" id="SSF56436">
    <property type="entry name" value="C-type lectin-like"/>
    <property type="match status" value="1"/>
</dbReference>
<proteinExistence type="predicted"/>
<feature type="chain" id="PRO_5045450146" evidence="1">
    <location>
        <begin position="22"/>
        <end position="249"/>
    </location>
</feature>
<dbReference type="Proteomes" id="UP001180453">
    <property type="component" value="Unassembled WGS sequence"/>
</dbReference>